<accession>A0A5B7D5Z8</accession>
<gene>
    <name evidence="1" type="ORF">E2C01_009504</name>
</gene>
<reference evidence="1 2" key="1">
    <citation type="submission" date="2019-05" db="EMBL/GenBank/DDBJ databases">
        <title>Another draft genome of Portunus trituberculatus and its Hox gene families provides insights of decapod evolution.</title>
        <authorList>
            <person name="Jeong J.-H."/>
            <person name="Song I."/>
            <person name="Kim S."/>
            <person name="Choi T."/>
            <person name="Kim D."/>
            <person name="Ryu S."/>
            <person name="Kim W."/>
        </authorList>
    </citation>
    <scope>NUCLEOTIDE SEQUENCE [LARGE SCALE GENOMIC DNA]</scope>
    <source>
        <tissue evidence="1">Muscle</tissue>
    </source>
</reference>
<organism evidence="1 2">
    <name type="scientific">Portunus trituberculatus</name>
    <name type="common">Swimming crab</name>
    <name type="synonym">Neptunus trituberculatus</name>
    <dbReference type="NCBI Taxonomy" id="210409"/>
    <lineage>
        <taxon>Eukaryota</taxon>
        <taxon>Metazoa</taxon>
        <taxon>Ecdysozoa</taxon>
        <taxon>Arthropoda</taxon>
        <taxon>Crustacea</taxon>
        <taxon>Multicrustacea</taxon>
        <taxon>Malacostraca</taxon>
        <taxon>Eumalacostraca</taxon>
        <taxon>Eucarida</taxon>
        <taxon>Decapoda</taxon>
        <taxon>Pleocyemata</taxon>
        <taxon>Brachyura</taxon>
        <taxon>Eubrachyura</taxon>
        <taxon>Portunoidea</taxon>
        <taxon>Portunidae</taxon>
        <taxon>Portuninae</taxon>
        <taxon>Portunus</taxon>
    </lineage>
</organism>
<evidence type="ECO:0000313" key="1">
    <source>
        <dbReference type="EMBL" id="MPC16674.1"/>
    </source>
</evidence>
<dbReference type="AlphaFoldDB" id="A0A5B7D5Z8"/>
<evidence type="ECO:0000313" key="2">
    <source>
        <dbReference type="Proteomes" id="UP000324222"/>
    </source>
</evidence>
<dbReference type="Proteomes" id="UP000324222">
    <property type="component" value="Unassembled WGS sequence"/>
</dbReference>
<keyword evidence="2" id="KW-1185">Reference proteome</keyword>
<name>A0A5B7D5Z8_PORTR</name>
<proteinExistence type="predicted"/>
<comment type="caution">
    <text evidence="1">The sequence shown here is derived from an EMBL/GenBank/DDBJ whole genome shotgun (WGS) entry which is preliminary data.</text>
</comment>
<sequence>MSAHLCVSLIKGRPGTLATLAARCTDQARDDLVVITVGQLGGCREGSQVVRVGRETMLAVREA</sequence>
<dbReference type="EMBL" id="VSRR010000525">
    <property type="protein sequence ID" value="MPC16674.1"/>
    <property type="molecule type" value="Genomic_DNA"/>
</dbReference>
<protein>
    <submittedName>
        <fullName evidence="1">Uncharacterized protein</fullName>
    </submittedName>
</protein>